<dbReference type="HOGENOM" id="CLU_2588330_0_0_11"/>
<gene>
    <name evidence="1" type="ORF">M878_42985</name>
</gene>
<dbReference type="Proteomes" id="UP000017984">
    <property type="component" value="Chromosome"/>
</dbReference>
<reference evidence="1 2" key="1">
    <citation type="journal article" date="2014" name="Genome Announc.">
        <title>Draft Genome Sequence of Streptomyces roseochromogenes subsp. oscitans DS 12.976, Producer of the Aminocoumarin Antibiotic Clorobiocin.</title>
        <authorList>
            <person name="Ruckert C."/>
            <person name="Kalinowski J."/>
            <person name="Heide L."/>
            <person name="Apel A.K."/>
        </authorList>
    </citation>
    <scope>NUCLEOTIDE SEQUENCE [LARGE SCALE GENOMIC DNA]</scope>
    <source>
        <strain evidence="1 2">DS 12.976</strain>
    </source>
</reference>
<keyword evidence="2" id="KW-1185">Reference proteome</keyword>
<organism evidence="1 2">
    <name type="scientific">Streptomyces roseochromogenus subsp. oscitans DS 12.976</name>
    <dbReference type="NCBI Taxonomy" id="1352936"/>
    <lineage>
        <taxon>Bacteria</taxon>
        <taxon>Bacillati</taxon>
        <taxon>Actinomycetota</taxon>
        <taxon>Actinomycetes</taxon>
        <taxon>Kitasatosporales</taxon>
        <taxon>Streptomycetaceae</taxon>
        <taxon>Streptomyces</taxon>
    </lineage>
</organism>
<dbReference type="EMBL" id="AWQX01000385">
    <property type="protein sequence ID" value="EST19034.1"/>
    <property type="molecule type" value="Genomic_DNA"/>
</dbReference>
<proteinExistence type="predicted"/>
<dbReference type="STRING" id="1352936.M878_42985"/>
<comment type="caution">
    <text evidence="1">The sequence shown here is derived from an EMBL/GenBank/DDBJ whole genome shotgun (WGS) entry which is preliminary data.</text>
</comment>
<name>V6JQA5_STRRC</name>
<dbReference type="AlphaFoldDB" id="V6JQA5"/>
<evidence type="ECO:0000313" key="1">
    <source>
        <dbReference type="EMBL" id="EST19034.1"/>
    </source>
</evidence>
<evidence type="ECO:0000313" key="2">
    <source>
        <dbReference type="Proteomes" id="UP000017984"/>
    </source>
</evidence>
<accession>V6JQA5</accession>
<protein>
    <submittedName>
        <fullName evidence="1">Uncharacterized protein</fullName>
    </submittedName>
</protein>
<sequence>MDACVAPSHAQAARVADGGLDLAVCWVGTGDLERLGLVAGLIGADRRYAVATGDDTGEVSARGTAVLIDADTTSWSSWNV</sequence>
<dbReference type="PATRIC" id="fig|1352936.5.peg.8900"/>